<comment type="subcellular location">
    <subcellularLocation>
        <location evidence="2">Golgi apparatus membrane</location>
        <topology evidence="2">Single-pass membrane protein</topology>
    </subcellularLocation>
    <subcellularLocation>
        <location evidence="1">Nucleus</location>
    </subcellularLocation>
</comment>
<dbReference type="CDD" id="cd22908">
    <property type="entry name" value="HFD_NFYC-like"/>
    <property type="match status" value="1"/>
</dbReference>
<dbReference type="GO" id="GO:0000139">
    <property type="term" value="C:Golgi membrane"/>
    <property type="evidence" value="ECO:0007669"/>
    <property type="project" value="UniProtKB-SubCell"/>
</dbReference>
<evidence type="ECO:0000256" key="6">
    <source>
        <dbReference type="ARBA" id="ARBA00023125"/>
    </source>
</evidence>
<evidence type="ECO:0000256" key="5">
    <source>
        <dbReference type="ARBA" id="ARBA00023015"/>
    </source>
</evidence>
<name>A0A5N5G135_9ROSA</name>
<evidence type="ECO:0000256" key="2">
    <source>
        <dbReference type="ARBA" id="ARBA00004194"/>
    </source>
</evidence>
<evidence type="ECO:0000256" key="4">
    <source>
        <dbReference type="ARBA" id="ARBA00022989"/>
    </source>
</evidence>
<sequence>MDPNPNTATAAAAPTQQPPQAQSSPYPATQSSVPAPPFHHLLQQQQQQLQMFWTFQRQEIESVNDFKNHQLPLARIKKIMKADEDVRMISAEAPVLFAKACELFILELTIRSWLHAEENKRRTLQKNDIAAAITRTDIFDFLVDIVPRDEIKEEAVGLGGMVGATASGVPYFYPPMGQPAGGAGGMMIGRPAVDPTGVYGVQPPSQAWQSVWQTAADDGSYGSGGSSGQGNLDGQREFSSLGSSVKVTLLVDFSPQEQENQPHRPKQSRGSKAMNFSKTKLIPFLVLILSIVSVLRLVRIAVTTSSSPPPPALGNTCSFPFICTKFPAETNASANTSSLRKKEYQLLSNLISQKAPCNLLIFGLEPQYVSLSSINAGGTTIFLEDDQNKISTLKPNSNTTRVYKVDYQIPAKEAYKLLQHARENPDCAPSSKLLQQSKCQLALKNLPQEVYELKWDVVVVDGPSGNTPEEPGRMSSIYSASMIARKANITHVVVHDVDRMIEKWFSWEFLCDENLVSSKGRLWNFRITGQLNSTNFCPAKGITIE</sequence>
<evidence type="ECO:0000256" key="7">
    <source>
        <dbReference type="ARBA" id="ARBA00023136"/>
    </source>
</evidence>
<dbReference type="InterPro" id="IPR006514">
    <property type="entry name" value="IRX15/GXM/AGM"/>
</dbReference>
<proteinExistence type="inferred from homology"/>
<dbReference type="SUPFAM" id="SSF47113">
    <property type="entry name" value="Histone-fold"/>
    <property type="match status" value="1"/>
</dbReference>
<dbReference type="Pfam" id="PF21729">
    <property type="entry name" value="IRX15_IRX15L_GXM"/>
    <property type="match status" value="1"/>
</dbReference>
<dbReference type="GO" id="GO:0008168">
    <property type="term" value="F:methyltransferase activity"/>
    <property type="evidence" value="ECO:0007669"/>
    <property type="project" value="UniProtKB-KW"/>
</dbReference>
<dbReference type="GO" id="GO:0032259">
    <property type="term" value="P:methylation"/>
    <property type="evidence" value="ECO:0007669"/>
    <property type="project" value="UniProtKB-KW"/>
</dbReference>
<dbReference type="AlphaFoldDB" id="A0A5N5G135"/>
<protein>
    <submittedName>
        <fullName evidence="14">Glucuronoxylan 4-O-methyltransferase 1-like</fullName>
    </submittedName>
</protein>
<feature type="region of interest" description="Disordered" evidence="12">
    <location>
        <begin position="253"/>
        <end position="272"/>
    </location>
</feature>
<reference evidence="15" key="2">
    <citation type="submission" date="2019-10" db="EMBL/GenBank/DDBJ databases">
        <title>A de novo genome assembly of a pear dwarfing rootstock.</title>
        <authorList>
            <person name="Wang F."/>
            <person name="Wang J."/>
            <person name="Li S."/>
            <person name="Zhang Y."/>
            <person name="Fang M."/>
            <person name="Ma L."/>
            <person name="Zhao Y."/>
            <person name="Jiang S."/>
        </authorList>
    </citation>
    <scope>NUCLEOTIDE SEQUENCE [LARGE SCALE GENOMIC DNA]</scope>
</reference>
<accession>A0A5N5G135</accession>
<dbReference type="Proteomes" id="UP000327157">
    <property type="component" value="Chromosome 14"/>
</dbReference>
<keyword evidence="7" id="KW-0472">Membrane</keyword>
<comment type="caution">
    <text evidence="14">The sequence shown here is derived from an EMBL/GenBank/DDBJ whole genome shotgun (WGS) entry which is preliminary data.</text>
</comment>
<feature type="region of interest" description="Disordered" evidence="12">
    <location>
        <begin position="1"/>
        <end position="36"/>
    </location>
</feature>
<dbReference type="GO" id="GO:0045492">
    <property type="term" value="P:xylan biosynthetic process"/>
    <property type="evidence" value="ECO:0007669"/>
    <property type="project" value="InterPro"/>
</dbReference>
<evidence type="ECO:0000256" key="1">
    <source>
        <dbReference type="ARBA" id="ARBA00004123"/>
    </source>
</evidence>
<dbReference type="GO" id="GO:0003677">
    <property type="term" value="F:DNA binding"/>
    <property type="evidence" value="ECO:0007669"/>
    <property type="project" value="UniProtKB-KW"/>
</dbReference>
<dbReference type="GO" id="GO:0046982">
    <property type="term" value="F:protein heterodimerization activity"/>
    <property type="evidence" value="ECO:0007669"/>
    <property type="project" value="InterPro"/>
</dbReference>
<evidence type="ECO:0000256" key="10">
    <source>
        <dbReference type="ARBA" id="ARBA00023242"/>
    </source>
</evidence>
<keyword evidence="5" id="KW-0805">Transcription regulation</keyword>
<keyword evidence="8" id="KW-0010">Activator</keyword>
<keyword evidence="4" id="KW-1133">Transmembrane helix</keyword>
<dbReference type="PANTHER" id="PTHR31444">
    <property type="entry name" value="OS11G0490100 PROTEIN"/>
    <property type="match status" value="1"/>
</dbReference>
<keyword evidence="14" id="KW-0489">Methyltransferase</keyword>
<feature type="compositionally biased region" description="Low complexity" evidence="12">
    <location>
        <begin position="1"/>
        <end position="32"/>
    </location>
</feature>
<evidence type="ECO:0000259" key="13">
    <source>
        <dbReference type="Pfam" id="PF00125"/>
    </source>
</evidence>
<feature type="region of interest" description="Disordered" evidence="12">
    <location>
        <begin position="216"/>
        <end position="237"/>
    </location>
</feature>
<keyword evidence="9" id="KW-0804">Transcription</keyword>
<evidence type="ECO:0000256" key="11">
    <source>
        <dbReference type="ARBA" id="ARBA00038129"/>
    </source>
</evidence>
<dbReference type="FunFam" id="1.10.20.10:FF:000006">
    <property type="entry name" value="Nuclear transcription factor Y subunit gamma"/>
    <property type="match status" value="1"/>
</dbReference>
<dbReference type="OrthoDB" id="1896682at2759"/>
<keyword evidence="14" id="KW-0808">Transferase</keyword>
<evidence type="ECO:0000256" key="12">
    <source>
        <dbReference type="SAM" id="MobiDB-lite"/>
    </source>
</evidence>
<keyword evidence="15" id="KW-1185">Reference proteome</keyword>
<organism evidence="14 15">
    <name type="scientific">Pyrus ussuriensis x Pyrus communis</name>
    <dbReference type="NCBI Taxonomy" id="2448454"/>
    <lineage>
        <taxon>Eukaryota</taxon>
        <taxon>Viridiplantae</taxon>
        <taxon>Streptophyta</taxon>
        <taxon>Embryophyta</taxon>
        <taxon>Tracheophyta</taxon>
        <taxon>Spermatophyta</taxon>
        <taxon>Magnoliopsida</taxon>
        <taxon>eudicotyledons</taxon>
        <taxon>Gunneridae</taxon>
        <taxon>Pentapetalae</taxon>
        <taxon>rosids</taxon>
        <taxon>fabids</taxon>
        <taxon>Rosales</taxon>
        <taxon>Rosaceae</taxon>
        <taxon>Amygdaloideae</taxon>
        <taxon>Maleae</taxon>
        <taxon>Pyrus</taxon>
    </lineage>
</organism>
<feature type="domain" description="Core Histone H2A/H2B/H3" evidence="13">
    <location>
        <begin position="62"/>
        <end position="133"/>
    </location>
</feature>
<comment type="similarity">
    <text evidence="11">Belongs to the NFYC/HAP5 subunit family.</text>
</comment>
<evidence type="ECO:0000256" key="3">
    <source>
        <dbReference type="ARBA" id="ARBA00022692"/>
    </source>
</evidence>
<dbReference type="NCBIfam" id="TIGR01627">
    <property type="entry name" value="A_thal_3515"/>
    <property type="match status" value="1"/>
</dbReference>
<reference evidence="14 15" key="1">
    <citation type="submission" date="2019-09" db="EMBL/GenBank/DDBJ databases">
        <authorList>
            <person name="Ou C."/>
        </authorList>
    </citation>
    <scope>NUCLEOTIDE SEQUENCE [LARGE SCALE GENOMIC DNA]</scope>
    <source>
        <strain evidence="14">S2</strain>
        <tissue evidence="14">Leaf</tissue>
    </source>
</reference>
<gene>
    <name evidence="14" type="ORF">D8674_012287</name>
</gene>
<keyword evidence="10" id="KW-0539">Nucleus</keyword>
<dbReference type="InterPro" id="IPR009072">
    <property type="entry name" value="Histone-fold"/>
</dbReference>
<reference evidence="14 15" key="3">
    <citation type="submission" date="2019-11" db="EMBL/GenBank/DDBJ databases">
        <title>A de novo genome assembly of a pear dwarfing rootstock.</title>
        <authorList>
            <person name="Wang F."/>
            <person name="Wang J."/>
            <person name="Li S."/>
            <person name="Zhang Y."/>
            <person name="Fang M."/>
            <person name="Ma L."/>
            <person name="Zhao Y."/>
            <person name="Jiang S."/>
        </authorList>
    </citation>
    <scope>NUCLEOTIDE SEQUENCE [LARGE SCALE GENOMIC DNA]</scope>
    <source>
        <strain evidence="14">S2</strain>
        <tissue evidence="14">Leaf</tissue>
    </source>
</reference>
<dbReference type="Gene3D" id="1.10.20.10">
    <property type="entry name" value="Histone, subunit A"/>
    <property type="match status" value="1"/>
</dbReference>
<evidence type="ECO:0000313" key="14">
    <source>
        <dbReference type="EMBL" id="KAB2609119.1"/>
    </source>
</evidence>
<dbReference type="EMBL" id="SMOL01000553">
    <property type="protein sequence ID" value="KAB2609119.1"/>
    <property type="molecule type" value="Genomic_DNA"/>
</dbReference>
<keyword evidence="6" id="KW-0238">DNA-binding</keyword>
<evidence type="ECO:0000256" key="8">
    <source>
        <dbReference type="ARBA" id="ARBA00023159"/>
    </source>
</evidence>
<evidence type="ECO:0000256" key="9">
    <source>
        <dbReference type="ARBA" id="ARBA00023163"/>
    </source>
</evidence>
<dbReference type="Pfam" id="PF00125">
    <property type="entry name" value="Histone"/>
    <property type="match status" value="1"/>
</dbReference>
<evidence type="ECO:0000313" key="15">
    <source>
        <dbReference type="Proteomes" id="UP000327157"/>
    </source>
</evidence>
<keyword evidence="3" id="KW-0812">Transmembrane</keyword>
<dbReference type="GO" id="GO:0005634">
    <property type="term" value="C:nucleus"/>
    <property type="evidence" value="ECO:0007669"/>
    <property type="project" value="UniProtKB-SubCell"/>
</dbReference>
<dbReference type="InterPro" id="IPR007125">
    <property type="entry name" value="H2A/H2B/H3"/>
</dbReference>